<gene>
    <name evidence="9" type="ORF">NOF55_07285</name>
</gene>
<keyword evidence="2 7" id="KW-0813">Transport</keyword>
<feature type="transmembrane region" description="Helical" evidence="7">
    <location>
        <begin position="259"/>
        <end position="279"/>
    </location>
</feature>
<dbReference type="AlphaFoldDB" id="A0AAE3SU64"/>
<evidence type="ECO:0000259" key="8">
    <source>
        <dbReference type="PROSITE" id="PS50928"/>
    </source>
</evidence>
<sequence>MFHYTLRRLFFAIPTLLVISFIIFALLDLAPNDPTGDLPLTIPPEVRQQIRESLGLDQPFFIRYLKWLQQFFVNEPLNIIERMTGWQIGNSAERLRVRSWATRSPVVDLIVERMPQTLWVVGMSYLLAVIISIPIGVISAYKQYSIFDQLGTFISMIGFSVPTFFTGVVLIVVFSSWLQWFPSIYDTNHRVTDWSSFVVQIKQMTLPVLVLTLYNTSQISRFVRASMLDNLNQDYVRTARAKGVKENVILLVHVLRNSLIPVVTVIALGVPTIFSGAIITEQIFRVNGLGQLLIIAVQGADIPLVQTLTFIFAVLIVLFNLIADVLYGILDPRIRYD</sequence>
<dbReference type="Proteomes" id="UP001208771">
    <property type="component" value="Unassembled WGS sequence"/>
</dbReference>
<evidence type="ECO:0000313" key="10">
    <source>
        <dbReference type="Proteomes" id="UP001208771"/>
    </source>
</evidence>
<dbReference type="PROSITE" id="PS50928">
    <property type="entry name" value="ABC_TM1"/>
    <property type="match status" value="1"/>
</dbReference>
<dbReference type="PANTHER" id="PTHR43163">
    <property type="entry name" value="DIPEPTIDE TRANSPORT SYSTEM PERMEASE PROTEIN DPPB-RELATED"/>
    <property type="match status" value="1"/>
</dbReference>
<feature type="transmembrane region" description="Helical" evidence="7">
    <location>
        <begin position="118"/>
        <end position="141"/>
    </location>
</feature>
<evidence type="ECO:0000256" key="2">
    <source>
        <dbReference type="ARBA" id="ARBA00022448"/>
    </source>
</evidence>
<evidence type="ECO:0000256" key="5">
    <source>
        <dbReference type="ARBA" id="ARBA00022989"/>
    </source>
</evidence>
<evidence type="ECO:0000313" key="9">
    <source>
        <dbReference type="EMBL" id="MCX8996905.1"/>
    </source>
</evidence>
<protein>
    <submittedName>
        <fullName evidence="9">ABC transporter permease</fullName>
    </submittedName>
</protein>
<evidence type="ECO:0000256" key="7">
    <source>
        <dbReference type="RuleBase" id="RU363032"/>
    </source>
</evidence>
<evidence type="ECO:0000256" key="4">
    <source>
        <dbReference type="ARBA" id="ARBA00022692"/>
    </source>
</evidence>
<comment type="subcellular location">
    <subcellularLocation>
        <location evidence="1 7">Cell membrane</location>
        <topology evidence="1 7">Multi-pass membrane protein</topology>
    </subcellularLocation>
</comment>
<dbReference type="InterPro" id="IPR000515">
    <property type="entry name" value="MetI-like"/>
</dbReference>
<comment type="similarity">
    <text evidence="7">Belongs to the binding-protein-dependent transport system permease family.</text>
</comment>
<organism evidence="9 10">
    <name type="scientific">Ectorhizobium quercum</name>
    <dbReference type="NCBI Taxonomy" id="2965071"/>
    <lineage>
        <taxon>Bacteria</taxon>
        <taxon>Pseudomonadati</taxon>
        <taxon>Pseudomonadota</taxon>
        <taxon>Alphaproteobacteria</taxon>
        <taxon>Hyphomicrobiales</taxon>
        <taxon>Rhizobiaceae</taxon>
        <taxon>Ectorhizobium</taxon>
    </lineage>
</organism>
<dbReference type="GO" id="GO:0055085">
    <property type="term" value="P:transmembrane transport"/>
    <property type="evidence" value="ECO:0007669"/>
    <property type="project" value="InterPro"/>
</dbReference>
<dbReference type="SUPFAM" id="SSF161098">
    <property type="entry name" value="MetI-like"/>
    <property type="match status" value="1"/>
</dbReference>
<feature type="domain" description="ABC transmembrane type-1" evidence="8">
    <location>
        <begin position="114"/>
        <end position="323"/>
    </location>
</feature>
<keyword evidence="6 7" id="KW-0472">Membrane</keyword>
<dbReference type="Pfam" id="PF00528">
    <property type="entry name" value="BPD_transp_1"/>
    <property type="match status" value="1"/>
</dbReference>
<evidence type="ECO:0000256" key="1">
    <source>
        <dbReference type="ARBA" id="ARBA00004651"/>
    </source>
</evidence>
<dbReference type="RefSeq" id="WP_306410678.1">
    <property type="nucleotide sequence ID" value="NZ_JANFPI010000002.1"/>
</dbReference>
<dbReference type="InterPro" id="IPR035906">
    <property type="entry name" value="MetI-like_sf"/>
</dbReference>
<dbReference type="EMBL" id="JANFPI010000002">
    <property type="protein sequence ID" value="MCX8996905.1"/>
    <property type="molecule type" value="Genomic_DNA"/>
</dbReference>
<feature type="transmembrane region" description="Helical" evidence="7">
    <location>
        <begin position="153"/>
        <end position="174"/>
    </location>
</feature>
<evidence type="ECO:0000256" key="6">
    <source>
        <dbReference type="ARBA" id="ARBA00023136"/>
    </source>
</evidence>
<keyword evidence="10" id="KW-1185">Reference proteome</keyword>
<feature type="transmembrane region" description="Helical" evidence="7">
    <location>
        <begin position="310"/>
        <end position="330"/>
    </location>
</feature>
<name>A0AAE3SU64_9HYPH</name>
<keyword evidence="5 7" id="KW-1133">Transmembrane helix</keyword>
<feature type="transmembrane region" description="Helical" evidence="7">
    <location>
        <begin position="9"/>
        <end position="27"/>
    </location>
</feature>
<evidence type="ECO:0000256" key="3">
    <source>
        <dbReference type="ARBA" id="ARBA00022475"/>
    </source>
</evidence>
<keyword evidence="3" id="KW-1003">Cell membrane</keyword>
<accession>A0AAE3SU64</accession>
<dbReference type="GO" id="GO:0005886">
    <property type="term" value="C:plasma membrane"/>
    <property type="evidence" value="ECO:0007669"/>
    <property type="project" value="UniProtKB-SubCell"/>
</dbReference>
<dbReference type="InterPro" id="IPR045621">
    <property type="entry name" value="BPD_transp_1_N"/>
</dbReference>
<dbReference type="CDD" id="cd06261">
    <property type="entry name" value="TM_PBP2"/>
    <property type="match status" value="1"/>
</dbReference>
<dbReference type="Pfam" id="PF19300">
    <property type="entry name" value="BPD_transp_1_N"/>
    <property type="match status" value="1"/>
</dbReference>
<dbReference type="PANTHER" id="PTHR43163:SF6">
    <property type="entry name" value="DIPEPTIDE TRANSPORT SYSTEM PERMEASE PROTEIN DPPB-RELATED"/>
    <property type="match status" value="1"/>
</dbReference>
<dbReference type="Gene3D" id="1.10.3720.10">
    <property type="entry name" value="MetI-like"/>
    <property type="match status" value="1"/>
</dbReference>
<feature type="transmembrane region" description="Helical" evidence="7">
    <location>
        <begin position="194"/>
        <end position="214"/>
    </location>
</feature>
<reference evidence="9" key="1">
    <citation type="submission" date="2022-07" db="EMBL/GenBank/DDBJ databases">
        <title>Ectorhizobium quercum gen.nov., sp. nov.</title>
        <authorList>
            <person name="Ma T."/>
            <person name="Li Y."/>
        </authorList>
    </citation>
    <scope>NUCLEOTIDE SEQUENCE</scope>
    <source>
        <strain evidence="9">BDR2-2</strain>
    </source>
</reference>
<comment type="caution">
    <text evidence="9">The sequence shown here is derived from an EMBL/GenBank/DDBJ whole genome shotgun (WGS) entry which is preliminary data.</text>
</comment>
<proteinExistence type="inferred from homology"/>
<keyword evidence="4 7" id="KW-0812">Transmembrane</keyword>